<dbReference type="PANTHER" id="PTHR42850">
    <property type="entry name" value="METALLOPHOSPHOESTERASE"/>
    <property type="match status" value="1"/>
</dbReference>
<comment type="caution">
    <text evidence="2">The sequence shown here is derived from an EMBL/GenBank/DDBJ whole genome shotgun (WGS) entry which is preliminary data.</text>
</comment>
<proteinExistence type="predicted"/>
<dbReference type="InterPro" id="IPR004843">
    <property type="entry name" value="Calcineurin-like_PHP"/>
</dbReference>
<protein>
    <submittedName>
        <fullName evidence="2">Serine/threonine protein phosphatase 1</fullName>
    </submittedName>
</protein>
<dbReference type="EMBL" id="QKZQ01000003">
    <property type="protein sequence ID" value="PZX46571.1"/>
    <property type="molecule type" value="Genomic_DNA"/>
</dbReference>
<organism evidence="2 3">
    <name type="scientific">Roseinatronobacter thiooxidans</name>
    <dbReference type="NCBI Taxonomy" id="121821"/>
    <lineage>
        <taxon>Bacteria</taxon>
        <taxon>Pseudomonadati</taxon>
        <taxon>Pseudomonadota</taxon>
        <taxon>Alphaproteobacteria</taxon>
        <taxon>Rhodobacterales</taxon>
        <taxon>Paracoccaceae</taxon>
        <taxon>Roseinatronobacter</taxon>
    </lineage>
</organism>
<dbReference type="OrthoDB" id="9807890at2"/>
<evidence type="ECO:0000313" key="3">
    <source>
        <dbReference type="Proteomes" id="UP000249364"/>
    </source>
</evidence>
<dbReference type="STRING" id="121821.GCA_001870675_03077"/>
<dbReference type="AlphaFoldDB" id="A0A2W7QEE2"/>
<dbReference type="InterPro" id="IPR050126">
    <property type="entry name" value="Ap4A_hydrolase"/>
</dbReference>
<dbReference type="GO" id="GO:0008803">
    <property type="term" value="F:bis(5'-nucleosyl)-tetraphosphatase (symmetrical) activity"/>
    <property type="evidence" value="ECO:0007669"/>
    <property type="project" value="TreeGrafter"/>
</dbReference>
<keyword evidence="3" id="KW-1185">Reference proteome</keyword>
<dbReference type="SUPFAM" id="SSF56300">
    <property type="entry name" value="Metallo-dependent phosphatases"/>
    <property type="match status" value="1"/>
</dbReference>
<dbReference type="InterPro" id="IPR029052">
    <property type="entry name" value="Metallo-depent_PP-like"/>
</dbReference>
<dbReference type="Proteomes" id="UP000249364">
    <property type="component" value="Unassembled WGS sequence"/>
</dbReference>
<dbReference type="Gene3D" id="3.60.21.10">
    <property type="match status" value="1"/>
</dbReference>
<dbReference type="GO" id="GO:0016791">
    <property type="term" value="F:phosphatase activity"/>
    <property type="evidence" value="ECO:0007669"/>
    <property type="project" value="TreeGrafter"/>
</dbReference>
<dbReference type="Pfam" id="PF00149">
    <property type="entry name" value="Metallophos"/>
    <property type="match status" value="1"/>
</dbReference>
<dbReference type="GO" id="GO:0005737">
    <property type="term" value="C:cytoplasm"/>
    <property type="evidence" value="ECO:0007669"/>
    <property type="project" value="TreeGrafter"/>
</dbReference>
<dbReference type="PANTHER" id="PTHR42850:SF4">
    <property type="entry name" value="ZINC-DEPENDENT ENDOPOLYPHOSPHATASE"/>
    <property type="match status" value="1"/>
</dbReference>
<accession>A0A2W7QEE2</accession>
<feature type="domain" description="Calcineurin-like phosphoesterase" evidence="1">
    <location>
        <begin position="1"/>
        <end position="197"/>
    </location>
</feature>
<evidence type="ECO:0000313" key="2">
    <source>
        <dbReference type="EMBL" id="PZX46571.1"/>
    </source>
</evidence>
<reference evidence="2 3" key="1">
    <citation type="submission" date="2018-06" db="EMBL/GenBank/DDBJ databases">
        <title>Genomic Encyclopedia of Archaeal and Bacterial Type Strains, Phase II (KMG-II): from individual species to whole genera.</title>
        <authorList>
            <person name="Goeker M."/>
        </authorList>
    </citation>
    <scope>NUCLEOTIDE SEQUENCE [LARGE SCALE GENOMIC DNA]</scope>
    <source>
        <strain evidence="2 3">DSM 13087</strain>
    </source>
</reference>
<dbReference type="GO" id="GO:0110154">
    <property type="term" value="P:RNA decapping"/>
    <property type="evidence" value="ECO:0007669"/>
    <property type="project" value="TreeGrafter"/>
</dbReference>
<gene>
    <name evidence="2" type="ORF">LY56_00771</name>
</gene>
<dbReference type="RefSeq" id="WP_071470842.1">
    <property type="nucleotide sequence ID" value="NZ_MEHT01000045.1"/>
</dbReference>
<sequence>MRSYAIGDIHGQLALLHQAHRWIEADRKRCGDPDAPIVHLGDLVDRGPDSAGVVRYLRAGLQGGAPWVVLKGNHDRLFEKFLTDPNWHDPNLRAEVTYLHPAIGGAETLMSYGLFRPTSFHIKRARAQVLDAIAPEDIAFLRDLPLHYAYAGVLHVHAGIRPGVPLSQQAEQDLVWIRDPFLMDTRDHGPLIVHGHTALHAPKHYRNRVNIDSRAGYGGPLTAIVIENRQVSVLTESGRLPLTPH</sequence>
<name>A0A2W7QEE2_9RHOB</name>
<evidence type="ECO:0000259" key="1">
    <source>
        <dbReference type="Pfam" id="PF00149"/>
    </source>
</evidence>